<accession>A0A379T7M1</accession>
<evidence type="ECO:0000256" key="1">
    <source>
        <dbReference type="ARBA" id="ARBA00022723"/>
    </source>
</evidence>
<gene>
    <name evidence="3" type="primary">fryA_3</name>
    <name evidence="3" type="ORF">NCTC8297_01867</name>
</gene>
<dbReference type="GO" id="GO:0046872">
    <property type="term" value="F:metal ion binding"/>
    <property type="evidence" value="ECO:0007669"/>
    <property type="project" value="UniProtKB-KW"/>
</dbReference>
<dbReference type="PRINTS" id="PR01736">
    <property type="entry name" value="PHPHTRNFRASE"/>
</dbReference>
<dbReference type="Pfam" id="PF02896">
    <property type="entry name" value="PEP-utilizers_C"/>
    <property type="match status" value="1"/>
</dbReference>
<evidence type="ECO:0000313" key="3">
    <source>
        <dbReference type="EMBL" id="SUG46632.1"/>
    </source>
</evidence>
<dbReference type="PANTHER" id="PTHR46244:SF4">
    <property type="entry name" value="MULTIPHOSPHORYL TRANSFER PROTEIN 1-RELATED"/>
    <property type="match status" value="1"/>
</dbReference>
<dbReference type="PROSITE" id="PS00742">
    <property type="entry name" value="PEP_ENZYMES_2"/>
    <property type="match status" value="1"/>
</dbReference>
<keyword evidence="1" id="KW-0479">Metal-binding</keyword>
<dbReference type="InterPro" id="IPR040442">
    <property type="entry name" value="Pyrv_kinase-like_dom_sf"/>
</dbReference>
<dbReference type="InterPro" id="IPR023151">
    <property type="entry name" value="PEP_util_CS"/>
</dbReference>
<evidence type="ECO:0000259" key="2">
    <source>
        <dbReference type="Pfam" id="PF02896"/>
    </source>
</evidence>
<dbReference type="AlphaFoldDB" id="A0A379T7M1"/>
<organism evidence="3 4">
    <name type="scientific">Salmonella enterica subsp. arizonae</name>
    <dbReference type="NCBI Taxonomy" id="59203"/>
    <lineage>
        <taxon>Bacteria</taxon>
        <taxon>Pseudomonadati</taxon>
        <taxon>Pseudomonadota</taxon>
        <taxon>Gammaproteobacteria</taxon>
        <taxon>Enterobacterales</taxon>
        <taxon>Enterobacteriaceae</taxon>
        <taxon>Salmonella</taxon>
    </lineage>
</organism>
<dbReference type="EC" id="2.7.3.9" evidence="3"/>
<dbReference type="InterPro" id="IPR015813">
    <property type="entry name" value="Pyrv/PenolPyrv_kinase-like_dom"/>
</dbReference>
<dbReference type="InterPro" id="IPR050499">
    <property type="entry name" value="PEP-utilizing_PTS_enzyme"/>
</dbReference>
<protein>
    <submittedName>
        <fullName evidence="3">Phosphoenolpyruvate-protein phosphotransferase</fullName>
        <ecNumber evidence="3">2.7.3.9</ecNumber>
    </submittedName>
</protein>
<name>A0A379T7M1_SALER</name>
<keyword evidence="3" id="KW-0670">Pyruvate</keyword>
<sequence>MVEVPSVCYIIDHFCDEVDFFSIGSNDMTQYLYAVDRNNPRVSPLYNPITPSFLRMLRQIIHVAHERGKWVGICGELGWRKPLFTATFGTGAG</sequence>
<dbReference type="PANTHER" id="PTHR46244">
    <property type="entry name" value="PHOSPHOENOLPYRUVATE-PROTEIN PHOSPHOTRANSFERASE"/>
    <property type="match status" value="1"/>
</dbReference>
<dbReference type="SUPFAM" id="SSF51621">
    <property type="entry name" value="Phosphoenolpyruvate/pyruvate domain"/>
    <property type="match status" value="1"/>
</dbReference>
<dbReference type="Gene3D" id="3.20.20.60">
    <property type="entry name" value="Phosphoenolpyruvate-binding domains"/>
    <property type="match status" value="1"/>
</dbReference>
<dbReference type="InterPro" id="IPR000121">
    <property type="entry name" value="PEP_util_C"/>
</dbReference>
<reference evidence="3 4" key="1">
    <citation type="submission" date="2018-06" db="EMBL/GenBank/DDBJ databases">
        <authorList>
            <consortium name="Pathogen Informatics"/>
            <person name="Doyle S."/>
        </authorList>
    </citation>
    <scope>NUCLEOTIDE SEQUENCE [LARGE SCALE GENOMIC DNA]</scope>
    <source>
        <strain evidence="3 4">NCTC8297</strain>
    </source>
</reference>
<feature type="domain" description="PEP-utilising enzyme C-terminal" evidence="2">
    <location>
        <begin position="1"/>
        <end position="79"/>
    </location>
</feature>
<dbReference type="GO" id="GO:0008965">
    <property type="term" value="F:phosphoenolpyruvate-protein phosphotransferase activity"/>
    <property type="evidence" value="ECO:0007669"/>
    <property type="project" value="UniProtKB-EC"/>
</dbReference>
<dbReference type="EMBL" id="UGXG01000002">
    <property type="protein sequence ID" value="SUG46632.1"/>
    <property type="molecule type" value="Genomic_DNA"/>
</dbReference>
<keyword evidence="3" id="KW-0808">Transferase</keyword>
<proteinExistence type="predicted"/>
<evidence type="ECO:0000313" key="4">
    <source>
        <dbReference type="Proteomes" id="UP000254741"/>
    </source>
</evidence>
<dbReference type="Proteomes" id="UP000254741">
    <property type="component" value="Unassembled WGS sequence"/>
</dbReference>